<comment type="caution">
    <text evidence="1">The sequence shown here is derived from an EMBL/GenBank/DDBJ whole genome shotgun (WGS) entry which is preliminary data.</text>
</comment>
<organism evidence="1 2">
    <name type="scientific">Sphaerodactylus townsendi</name>
    <dbReference type="NCBI Taxonomy" id="933632"/>
    <lineage>
        <taxon>Eukaryota</taxon>
        <taxon>Metazoa</taxon>
        <taxon>Chordata</taxon>
        <taxon>Craniata</taxon>
        <taxon>Vertebrata</taxon>
        <taxon>Euteleostomi</taxon>
        <taxon>Lepidosauria</taxon>
        <taxon>Squamata</taxon>
        <taxon>Bifurcata</taxon>
        <taxon>Gekkota</taxon>
        <taxon>Sphaerodactylidae</taxon>
        <taxon>Sphaerodactylus</taxon>
    </lineage>
</organism>
<evidence type="ECO:0000313" key="1">
    <source>
        <dbReference type="EMBL" id="KAH8015877.1"/>
    </source>
</evidence>
<proteinExistence type="predicted"/>
<sequence>MLKGASMENVRKVLVYLSKDNGRPQLAKFQQSIVGHFCAAPKDSLVVNCGLHRHQFLISDMEFAGSKQVLLQPLLLLGSLHSLKVHVCNLSTVVKALAYYMNGST</sequence>
<protein>
    <submittedName>
        <fullName evidence="1">Uncharacterized protein</fullName>
    </submittedName>
</protein>
<gene>
    <name evidence="1" type="ORF">K3G42_009722</name>
</gene>
<dbReference type="Proteomes" id="UP000827872">
    <property type="component" value="Linkage Group LG01"/>
</dbReference>
<reference evidence="1" key="1">
    <citation type="submission" date="2021-08" db="EMBL/GenBank/DDBJ databases">
        <title>The first chromosome-level gecko genome reveals the dynamic sex chromosomes of Neotropical dwarf geckos (Sphaerodactylidae: Sphaerodactylus).</title>
        <authorList>
            <person name="Pinto B.J."/>
            <person name="Keating S.E."/>
            <person name="Gamble T."/>
        </authorList>
    </citation>
    <scope>NUCLEOTIDE SEQUENCE</scope>
    <source>
        <strain evidence="1">TG3544</strain>
    </source>
</reference>
<dbReference type="EMBL" id="CM037614">
    <property type="protein sequence ID" value="KAH8015877.1"/>
    <property type="molecule type" value="Genomic_DNA"/>
</dbReference>
<name>A0ACB8G8I3_9SAUR</name>
<accession>A0ACB8G8I3</accession>
<keyword evidence="2" id="KW-1185">Reference proteome</keyword>
<evidence type="ECO:0000313" key="2">
    <source>
        <dbReference type="Proteomes" id="UP000827872"/>
    </source>
</evidence>